<feature type="region of interest" description="Disordered" evidence="3">
    <location>
        <begin position="1"/>
        <end position="89"/>
    </location>
</feature>
<dbReference type="AlphaFoldDB" id="A0A4P9Z4I3"/>
<feature type="compositionally biased region" description="Basic and acidic residues" evidence="3">
    <location>
        <begin position="381"/>
        <end position="423"/>
    </location>
</feature>
<gene>
    <name evidence="5" type="ORF">SYNPS1DRAFT_27834</name>
</gene>
<feature type="compositionally biased region" description="Low complexity" evidence="3">
    <location>
        <begin position="361"/>
        <end position="376"/>
    </location>
</feature>
<dbReference type="Proteomes" id="UP000278143">
    <property type="component" value="Unassembled WGS sequence"/>
</dbReference>
<protein>
    <recommendedName>
        <fullName evidence="4">RRM domain-containing protein</fullName>
    </recommendedName>
</protein>
<dbReference type="EMBL" id="KZ989416">
    <property type="protein sequence ID" value="RKP26470.1"/>
    <property type="molecule type" value="Genomic_DNA"/>
</dbReference>
<feature type="compositionally biased region" description="Low complexity" evidence="3">
    <location>
        <begin position="424"/>
        <end position="435"/>
    </location>
</feature>
<evidence type="ECO:0000313" key="5">
    <source>
        <dbReference type="EMBL" id="RKP26470.1"/>
    </source>
</evidence>
<feature type="compositionally biased region" description="Polar residues" evidence="3">
    <location>
        <begin position="18"/>
        <end position="28"/>
    </location>
</feature>
<feature type="compositionally biased region" description="Basic and acidic residues" evidence="3">
    <location>
        <begin position="210"/>
        <end position="244"/>
    </location>
</feature>
<dbReference type="InterPro" id="IPR000504">
    <property type="entry name" value="RRM_dom"/>
</dbReference>
<dbReference type="InterPro" id="IPR035979">
    <property type="entry name" value="RBD_domain_sf"/>
</dbReference>
<accession>A0A4P9Z4I3</accession>
<evidence type="ECO:0000256" key="3">
    <source>
        <dbReference type="SAM" id="MobiDB-lite"/>
    </source>
</evidence>
<feature type="domain" description="RRM" evidence="4">
    <location>
        <begin position="90"/>
        <end position="184"/>
    </location>
</feature>
<sequence length="435" mass="48412">MADKKSKKKPVKMALTDFLTSTPSSTSWADEVLELPTRPASSYVEENDDQSASGGGRGGYNDRYAHRGERSERYPRERRPPAPLPDEPPFTAYIGNLPFDLKDEDVETFFGSAQASRQCGDMIHRGANHSGVQINNIRIIRDFNDRPKGFGYVEFADRDALAAAVERDGQTINGRNIRVNVAEPPKERFGGHAEDKTNVDSWRRTTSIESPRRTTFGERADSPRRHHTEGGRYGRRDDDPRRPVEPSPSDTAVTWRRQEPLERSGGPLSPGMGGGERRRGWGFNRHGDQAGEDRSYSGGRFRGGEDRDGMRSPFSHSRRTSIESRGSGYGDGGSTNSPRPVERKKLELKPRTLPLNPEPASPSSSSSSTRASRPNPFGAAKPRDENEMLRRVEERHQQRKAEVEKVEPKEEAKEEASKDKAEASAEATAANGDQQ</sequence>
<dbReference type="Pfam" id="PF00076">
    <property type="entry name" value="RRM_1"/>
    <property type="match status" value="1"/>
</dbReference>
<evidence type="ECO:0000256" key="2">
    <source>
        <dbReference type="PROSITE-ProRule" id="PRU00176"/>
    </source>
</evidence>
<dbReference type="InterPro" id="IPR012677">
    <property type="entry name" value="Nucleotide-bd_a/b_plait_sf"/>
</dbReference>
<keyword evidence="1 2" id="KW-0694">RNA-binding</keyword>
<dbReference type="PROSITE" id="PS50102">
    <property type="entry name" value="RRM"/>
    <property type="match status" value="1"/>
</dbReference>
<organism evidence="5 6">
    <name type="scientific">Syncephalis pseudoplumigaleata</name>
    <dbReference type="NCBI Taxonomy" id="1712513"/>
    <lineage>
        <taxon>Eukaryota</taxon>
        <taxon>Fungi</taxon>
        <taxon>Fungi incertae sedis</taxon>
        <taxon>Zoopagomycota</taxon>
        <taxon>Zoopagomycotina</taxon>
        <taxon>Zoopagomycetes</taxon>
        <taxon>Zoopagales</taxon>
        <taxon>Piptocephalidaceae</taxon>
        <taxon>Syncephalis</taxon>
    </lineage>
</organism>
<feature type="compositionally biased region" description="Basic residues" evidence="3">
    <location>
        <begin position="1"/>
        <end position="11"/>
    </location>
</feature>
<feature type="region of interest" description="Disordered" evidence="3">
    <location>
        <begin position="182"/>
        <end position="435"/>
    </location>
</feature>
<dbReference type="PANTHER" id="PTHR23236:SF11">
    <property type="entry name" value="EUKARYOTIC TRANSLATION INITIATION FACTOR 4H"/>
    <property type="match status" value="1"/>
</dbReference>
<dbReference type="SUPFAM" id="SSF54928">
    <property type="entry name" value="RNA-binding domain, RBD"/>
    <property type="match status" value="1"/>
</dbReference>
<dbReference type="GO" id="GO:0003723">
    <property type="term" value="F:RNA binding"/>
    <property type="evidence" value="ECO:0007669"/>
    <property type="project" value="UniProtKB-UniRule"/>
</dbReference>
<dbReference type="PANTHER" id="PTHR23236">
    <property type="entry name" value="EUKARYOTIC TRANSLATION INITIATION FACTOR 4B/4H"/>
    <property type="match status" value="1"/>
</dbReference>
<feature type="compositionally biased region" description="Basic and acidic residues" evidence="3">
    <location>
        <begin position="275"/>
        <end position="295"/>
    </location>
</feature>
<proteinExistence type="predicted"/>
<evidence type="ECO:0000313" key="6">
    <source>
        <dbReference type="Proteomes" id="UP000278143"/>
    </source>
</evidence>
<reference evidence="6" key="1">
    <citation type="journal article" date="2018" name="Nat. Microbiol.">
        <title>Leveraging single-cell genomics to expand the fungal tree of life.</title>
        <authorList>
            <person name="Ahrendt S.R."/>
            <person name="Quandt C.A."/>
            <person name="Ciobanu D."/>
            <person name="Clum A."/>
            <person name="Salamov A."/>
            <person name="Andreopoulos B."/>
            <person name="Cheng J.F."/>
            <person name="Woyke T."/>
            <person name="Pelin A."/>
            <person name="Henrissat B."/>
            <person name="Reynolds N.K."/>
            <person name="Benny G.L."/>
            <person name="Smith M.E."/>
            <person name="James T.Y."/>
            <person name="Grigoriev I.V."/>
        </authorList>
    </citation>
    <scope>NUCLEOTIDE SEQUENCE [LARGE SCALE GENOMIC DNA]</scope>
    <source>
        <strain evidence="6">Benny S71-1</strain>
    </source>
</reference>
<feature type="compositionally biased region" description="Basic and acidic residues" evidence="3">
    <location>
        <begin position="63"/>
        <end position="80"/>
    </location>
</feature>
<dbReference type="Gene3D" id="3.30.70.330">
    <property type="match status" value="1"/>
</dbReference>
<feature type="compositionally biased region" description="Basic and acidic residues" evidence="3">
    <location>
        <begin position="184"/>
        <end position="203"/>
    </location>
</feature>
<name>A0A4P9Z4I3_9FUNG</name>
<evidence type="ECO:0000256" key="1">
    <source>
        <dbReference type="ARBA" id="ARBA00022884"/>
    </source>
</evidence>
<dbReference type="OrthoDB" id="48651at2759"/>
<dbReference type="SMART" id="SM00360">
    <property type="entry name" value="RRM"/>
    <property type="match status" value="1"/>
</dbReference>
<evidence type="ECO:0000259" key="4">
    <source>
        <dbReference type="PROSITE" id="PS50102"/>
    </source>
</evidence>
<feature type="compositionally biased region" description="Basic and acidic residues" evidence="3">
    <location>
        <begin position="340"/>
        <end position="350"/>
    </location>
</feature>
<keyword evidence="6" id="KW-1185">Reference proteome</keyword>